<proteinExistence type="predicted"/>
<dbReference type="Proteomes" id="UP000234681">
    <property type="component" value="Chromosome 15"/>
</dbReference>
<dbReference type="AlphaFoldDB" id="A6HU92"/>
<organism evidence="1 2">
    <name type="scientific">Rattus norvegicus</name>
    <name type="common">Rat</name>
    <dbReference type="NCBI Taxonomy" id="10116"/>
    <lineage>
        <taxon>Eukaryota</taxon>
        <taxon>Metazoa</taxon>
        <taxon>Chordata</taxon>
        <taxon>Craniata</taxon>
        <taxon>Vertebrata</taxon>
        <taxon>Euteleostomi</taxon>
        <taxon>Mammalia</taxon>
        <taxon>Eutheria</taxon>
        <taxon>Euarchontoglires</taxon>
        <taxon>Glires</taxon>
        <taxon>Rodentia</taxon>
        <taxon>Myomorpha</taxon>
        <taxon>Muroidea</taxon>
        <taxon>Muridae</taxon>
        <taxon>Murinae</taxon>
        <taxon>Rattus</taxon>
    </lineage>
</organism>
<protein>
    <submittedName>
        <fullName evidence="1">RCG63431</fullName>
    </submittedName>
</protein>
<gene>
    <name evidence="1" type="ORF">rCG_63431</name>
</gene>
<dbReference type="EMBL" id="CH473951">
    <property type="protein sequence ID" value="EDM02455.1"/>
    <property type="molecule type" value="Genomic_DNA"/>
</dbReference>
<reference evidence="1 2" key="1">
    <citation type="submission" date="2005-07" db="EMBL/GenBank/DDBJ databases">
        <authorList>
            <person name="Mural R.J."/>
            <person name="Li P.W."/>
            <person name="Adams M.D."/>
            <person name="Amanatides P.G."/>
            <person name="Baden-Tillson H."/>
            <person name="Barnstead M."/>
            <person name="Chin S.H."/>
            <person name="Dew I."/>
            <person name="Evans C.A."/>
            <person name="Ferriera S."/>
            <person name="Flanigan M."/>
            <person name="Fosler C."/>
            <person name="Glodek A."/>
            <person name="Gu Z."/>
            <person name="Holt R.A."/>
            <person name="Jennings D."/>
            <person name="Kraft C.L."/>
            <person name="Lu F."/>
            <person name="Nguyen T."/>
            <person name="Nusskern D.R."/>
            <person name="Pfannkoch C.M."/>
            <person name="Sitter C."/>
            <person name="Sutton G.G."/>
            <person name="Venter J.C."/>
            <person name="Wang Z."/>
            <person name="Woodage T."/>
            <person name="Zheng X.H."/>
            <person name="Zhong F."/>
        </authorList>
    </citation>
    <scope>NUCLEOTIDE SEQUENCE [LARGE SCALE GENOMIC DNA]</scope>
    <source>
        <strain>BN</strain>
        <strain evidence="2">Sprague-Dawley</strain>
    </source>
</reference>
<evidence type="ECO:0000313" key="2">
    <source>
        <dbReference type="Proteomes" id="UP000234681"/>
    </source>
</evidence>
<accession>A6HU92</accession>
<sequence>MHSRTEVWFPGTHFQTVYGSSAL</sequence>
<evidence type="ECO:0000313" key="1">
    <source>
        <dbReference type="EMBL" id="EDM02455.1"/>
    </source>
</evidence>
<name>A6HU92_RAT</name>